<name>A0A1F5TQB7_9BACT</name>
<gene>
    <name evidence="2" type="ORF">A2531_01490</name>
</gene>
<accession>A0A1F5TQB7</accession>
<dbReference type="EMBL" id="MFGO01000013">
    <property type="protein sequence ID" value="OGF41172.1"/>
    <property type="molecule type" value="Genomic_DNA"/>
</dbReference>
<protein>
    <submittedName>
        <fullName evidence="2">Uncharacterized protein</fullName>
    </submittedName>
</protein>
<feature type="transmembrane region" description="Helical" evidence="1">
    <location>
        <begin position="103"/>
        <end position="125"/>
    </location>
</feature>
<dbReference type="Pfam" id="PF18895">
    <property type="entry name" value="T4SS_pilin"/>
    <property type="match status" value="1"/>
</dbReference>
<evidence type="ECO:0000313" key="2">
    <source>
        <dbReference type="EMBL" id="OGF41172.1"/>
    </source>
</evidence>
<dbReference type="Proteomes" id="UP000177579">
    <property type="component" value="Unassembled WGS sequence"/>
</dbReference>
<keyword evidence="1" id="KW-0812">Transmembrane</keyword>
<comment type="caution">
    <text evidence="2">The sequence shown here is derived from an EMBL/GenBank/DDBJ whole genome shotgun (WGS) entry which is preliminary data.</text>
</comment>
<organism evidence="2 3">
    <name type="scientific">Candidatus Falkowbacteria bacterium RIFOXYD2_FULL_34_120</name>
    <dbReference type="NCBI Taxonomy" id="1798007"/>
    <lineage>
        <taxon>Bacteria</taxon>
        <taxon>Candidatus Falkowiibacteriota</taxon>
    </lineage>
</organism>
<keyword evidence="1" id="KW-0472">Membrane</keyword>
<feature type="transmembrane region" description="Helical" evidence="1">
    <location>
        <begin position="56"/>
        <end position="82"/>
    </location>
</feature>
<reference evidence="2 3" key="1">
    <citation type="journal article" date="2016" name="Nat. Commun.">
        <title>Thousands of microbial genomes shed light on interconnected biogeochemical processes in an aquifer system.</title>
        <authorList>
            <person name="Anantharaman K."/>
            <person name="Brown C.T."/>
            <person name="Hug L.A."/>
            <person name="Sharon I."/>
            <person name="Castelle C.J."/>
            <person name="Probst A.J."/>
            <person name="Thomas B.C."/>
            <person name="Singh A."/>
            <person name="Wilkins M.J."/>
            <person name="Karaoz U."/>
            <person name="Brodie E.L."/>
            <person name="Williams K.H."/>
            <person name="Hubbard S.S."/>
            <person name="Banfield J.F."/>
        </authorList>
    </citation>
    <scope>NUCLEOTIDE SEQUENCE [LARGE SCALE GENOMIC DNA]</scope>
</reference>
<keyword evidence="1" id="KW-1133">Transmembrane helix</keyword>
<dbReference type="AlphaFoldDB" id="A0A1F5TQB7"/>
<dbReference type="InterPro" id="IPR043993">
    <property type="entry name" value="T4SS_pilin"/>
</dbReference>
<evidence type="ECO:0000256" key="1">
    <source>
        <dbReference type="SAM" id="Phobius"/>
    </source>
</evidence>
<proteinExistence type="predicted"/>
<sequence>MFYKYFKLSLFVFFINILFFTNFCNAQLKDYSGMGGQANKTAETAGFDSGVGGGDAIGGIIASLIKAFLSILGIIFLILVIYGGYKWMMARGSEQEVEAAKNIIQRAIIGLIIIVAAYAITAFVFTGLEDAVQ</sequence>
<evidence type="ECO:0000313" key="3">
    <source>
        <dbReference type="Proteomes" id="UP000177579"/>
    </source>
</evidence>